<dbReference type="InterPro" id="IPR001466">
    <property type="entry name" value="Beta-lactam-related"/>
</dbReference>
<evidence type="ECO:0000313" key="3">
    <source>
        <dbReference type="Proteomes" id="UP000515163"/>
    </source>
</evidence>
<keyword evidence="3" id="KW-1185">Reference proteome</keyword>
<sequence length="548" mass="61448">MAAATTTFASKSKSFVNQSFFLPTRLLAFRNTNLTCLAIKRQITGLSSGKEVLFKSQRSFRSVFLAFGTAVSLACVLVLRERNRKVRCEEQALEDVKSDDSKPTSSDLCPRTRLLDPVSLKVAIEESRVFLQQVSEETGAPGLVVAVSIDGKLVWSEGLGYADLENNVKCTPKTVMRIASISKPLTAAAAAKLYEQDKLDIDAPIQKYVPTFPQKFYKGKQVTITTRQLLSHLGGIRHYNKNTLPKEDCETKKEDNAATSNQDQEKDNTEKLSKSERKSRKENKKEFDNEEYYIKDPKTIIESLALFQDDPLVGEPGEKFLYTSHGYTMVSAVIESAAQEDFLSYMKKLFRELGMNNTGPEFNHQIIYNRARFYQRDKKNGLVNAPYVDNSYKWAGGGFISTAEDLVKFGNAMLYSSQVGHDDKLLPGILKPETIKEMWKEVDRNKGTAHKDGWYGWGWYVLSDKQTHGACRHVKQTIFHTGGAVGAVSVLLIRPHYHTQPSVTSPPTPPGGIVVSIIMNLQETSRSIQATGKQVADIFEEKLEEIRE</sequence>
<feature type="compositionally biased region" description="Basic and acidic residues" evidence="1">
    <location>
        <begin position="263"/>
        <end position="276"/>
    </location>
</feature>
<dbReference type="GeneID" id="116308084"/>
<dbReference type="Proteomes" id="UP000515163">
    <property type="component" value="Unplaced"/>
</dbReference>
<dbReference type="RefSeq" id="XP_031574305.1">
    <property type="nucleotide sequence ID" value="XM_031718445.1"/>
</dbReference>
<dbReference type="GO" id="GO:0019216">
    <property type="term" value="P:regulation of lipid metabolic process"/>
    <property type="evidence" value="ECO:0007669"/>
    <property type="project" value="TreeGrafter"/>
</dbReference>
<dbReference type="GO" id="GO:0006508">
    <property type="term" value="P:proteolysis"/>
    <property type="evidence" value="ECO:0007669"/>
    <property type="project" value="TreeGrafter"/>
</dbReference>
<evidence type="ECO:0000256" key="1">
    <source>
        <dbReference type="SAM" id="MobiDB-lite"/>
    </source>
</evidence>
<feature type="region of interest" description="Disordered" evidence="1">
    <location>
        <begin position="241"/>
        <end position="286"/>
    </location>
</feature>
<dbReference type="GO" id="GO:0008233">
    <property type="term" value="F:peptidase activity"/>
    <property type="evidence" value="ECO:0007669"/>
    <property type="project" value="TreeGrafter"/>
</dbReference>
<protein>
    <submittedName>
        <fullName evidence="4">Serine beta-lactamase-like protein LACTB, mitochondrial</fullName>
    </submittedName>
</protein>
<dbReference type="PANTHER" id="PTHR46520">
    <property type="entry name" value="SERINE BETA-LACTAMASE-LIKE PROTEIN LACTB, MITOCHONDRIAL"/>
    <property type="match status" value="1"/>
</dbReference>
<dbReference type="Gene3D" id="3.40.710.10">
    <property type="entry name" value="DD-peptidase/beta-lactamase superfamily"/>
    <property type="match status" value="1"/>
</dbReference>
<dbReference type="SUPFAM" id="SSF56601">
    <property type="entry name" value="beta-lactamase/transpeptidase-like"/>
    <property type="match status" value="1"/>
</dbReference>
<proteinExistence type="predicted"/>
<gene>
    <name evidence="4" type="primary">LOC116308084</name>
</gene>
<feature type="domain" description="Beta-lactamase-related" evidence="2">
    <location>
        <begin position="131"/>
        <end position="526"/>
    </location>
</feature>
<dbReference type="InterPro" id="IPR052794">
    <property type="entry name" value="Mito_Ser_Protease_LACTB"/>
</dbReference>
<dbReference type="FunCoup" id="A0A6P8JCJ4">
    <property type="interactions" value="992"/>
</dbReference>
<organism evidence="3 4">
    <name type="scientific">Actinia tenebrosa</name>
    <name type="common">Australian red waratah sea anemone</name>
    <dbReference type="NCBI Taxonomy" id="6105"/>
    <lineage>
        <taxon>Eukaryota</taxon>
        <taxon>Metazoa</taxon>
        <taxon>Cnidaria</taxon>
        <taxon>Anthozoa</taxon>
        <taxon>Hexacorallia</taxon>
        <taxon>Actiniaria</taxon>
        <taxon>Actiniidae</taxon>
        <taxon>Actinia</taxon>
    </lineage>
</organism>
<accession>A0A6P8JCJ4</accession>
<evidence type="ECO:0000313" key="4">
    <source>
        <dbReference type="RefSeq" id="XP_031574305.1"/>
    </source>
</evidence>
<reference evidence="4" key="1">
    <citation type="submission" date="2025-08" db="UniProtKB">
        <authorList>
            <consortium name="RefSeq"/>
        </authorList>
    </citation>
    <scope>IDENTIFICATION</scope>
    <source>
        <tissue evidence="4">Tentacle</tissue>
    </source>
</reference>
<name>A0A6P8JCJ4_ACTTE</name>
<evidence type="ECO:0000259" key="2">
    <source>
        <dbReference type="Pfam" id="PF00144"/>
    </source>
</evidence>
<dbReference type="InterPro" id="IPR012338">
    <property type="entry name" value="Beta-lactam/transpept-like"/>
</dbReference>
<dbReference type="OrthoDB" id="5946976at2759"/>
<dbReference type="Pfam" id="PF00144">
    <property type="entry name" value="Beta-lactamase"/>
    <property type="match status" value="1"/>
</dbReference>
<dbReference type="GO" id="GO:0005739">
    <property type="term" value="C:mitochondrion"/>
    <property type="evidence" value="ECO:0007669"/>
    <property type="project" value="TreeGrafter"/>
</dbReference>
<dbReference type="KEGG" id="aten:116308084"/>
<dbReference type="PANTHER" id="PTHR46520:SF1">
    <property type="entry name" value="SERINE BETA-LACTAMASE-LIKE PROTEIN LACTB, MITOCHONDRIAL"/>
    <property type="match status" value="1"/>
</dbReference>
<feature type="compositionally biased region" description="Basic and acidic residues" evidence="1">
    <location>
        <begin position="244"/>
        <end position="256"/>
    </location>
</feature>
<dbReference type="AlphaFoldDB" id="A0A6P8JCJ4"/>
<dbReference type="InParanoid" id="A0A6P8JCJ4"/>